<dbReference type="STRING" id="43657.S4054249_16695"/>
<comment type="caution">
    <text evidence="4">The sequence shown here is derived from an EMBL/GenBank/DDBJ whole genome shotgun (WGS) entry which is preliminary data.</text>
</comment>
<dbReference type="GO" id="GO:0044780">
    <property type="term" value="P:bacterial-type flagellum assembly"/>
    <property type="evidence" value="ECO:0007669"/>
    <property type="project" value="InterPro"/>
</dbReference>
<dbReference type="Proteomes" id="UP000076643">
    <property type="component" value="Unassembled WGS sequence"/>
</dbReference>
<dbReference type="InterPro" id="IPR007809">
    <property type="entry name" value="FlgN-like"/>
</dbReference>
<name>A0A166WJE1_9GAMM</name>
<evidence type="ECO:0008006" key="6">
    <source>
        <dbReference type="Google" id="ProtNLM"/>
    </source>
</evidence>
<dbReference type="RefSeq" id="WP_063359577.1">
    <property type="nucleotide sequence ID" value="NZ_AQHB01000028.1"/>
</dbReference>
<dbReference type="InterPro" id="IPR036679">
    <property type="entry name" value="FlgN-like_sf"/>
</dbReference>
<dbReference type="EMBL" id="AUYB01000103">
    <property type="protein sequence ID" value="KZN37552.1"/>
    <property type="molecule type" value="Genomic_DNA"/>
</dbReference>
<comment type="function">
    <text evidence="1">Required for the efficient initiation of filament assembly.</text>
</comment>
<evidence type="ECO:0000256" key="3">
    <source>
        <dbReference type="ARBA" id="ARBA00022795"/>
    </source>
</evidence>
<dbReference type="Gene3D" id="1.20.58.300">
    <property type="entry name" value="FlgN-like"/>
    <property type="match status" value="1"/>
</dbReference>
<evidence type="ECO:0000256" key="1">
    <source>
        <dbReference type="ARBA" id="ARBA00002397"/>
    </source>
</evidence>
<gene>
    <name evidence="4" type="ORF">N475_01705</name>
</gene>
<dbReference type="PATRIC" id="fig|1365250.3.peg.2563"/>
<organism evidence="4 5">
    <name type="scientific">Pseudoalteromonas luteoviolacea DSM 6061</name>
    <dbReference type="NCBI Taxonomy" id="1365250"/>
    <lineage>
        <taxon>Bacteria</taxon>
        <taxon>Pseudomonadati</taxon>
        <taxon>Pseudomonadota</taxon>
        <taxon>Gammaproteobacteria</taxon>
        <taxon>Alteromonadales</taxon>
        <taxon>Pseudoalteromonadaceae</taxon>
        <taxon>Pseudoalteromonas</taxon>
    </lineage>
</organism>
<dbReference type="Pfam" id="PF05130">
    <property type="entry name" value="FlgN"/>
    <property type="match status" value="1"/>
</dbReference>
<evidence type="ECO:0000313" key="4">
    <source>
        <dbReference type="EMBL" id="KZN37552.1"/>
    </source>
</evidence>
<sequence length="142" mass="15711">MDNKTELCIQQLNSQISSLEALTQLLDEELTALSSRNGDGLKDIARQKITFLNTIQKTDKDLSTFPADIFKDPDVVPLTKKVNTLLHKCKNQNEVNAKAAHLANMTVRELKEILIGTPTSTTYTEEGSVVENVGELVKNLKA</sequence>
<keyword evidence="5" id="KW-1185">Reference proteome</keyword>
<dbReference type="AlphaFoldDB" id="A0A166WJE1"/>
<accession>A0A166WJE1</accession>
<dbReference type="SUPFAM" id="SSF140566">
    <property type="entry name" value="FlgN-like"/>
    <property type="match status" value="1"/>
</dbReference>
<evidence type="ECO:0000256" key="2">
    <source>
        <dbReference type="ARBA" id="ARBA00007703"/>
    </source>
</evidence>
<protein>
    <recommendedName>
        <fullName evidence="6">Flagellar biogenesis protein</fullName>
    </recommendedName>
</protein>
<keyword evidence="3" id="KW-1005">Bacterial flagellum biogenesis</keyword>
<reference evidence="4 5" key="1">
    <citation type="submission" date="2013-07" db="EMBL/GenBank/DDBJ databases">
        <title>Comparative Genomic and Metabolomic Analysis of Twelve Strains of Pseudoalteromonas luteoviolacea.</title>
        <authorList>
            <person name="Vynne N.G."/>
            <person name="Mansson M."/>
            <person name="Gram L."/>
        </authorList>
    </citation>
    <scope>NUCLEOTIDE SEQUENCE [LARGE SCALE GENOMIC DNA]</scope>
    <source>
        <strain evidence="4 5">DSM 6061</strain>
    </source>
</reference>
<comment type="similarity">
    <text evidence="2">Belongs to the FlgN family.</text>
</comment>
<proteinExistence type="inferred from homology"/>
<evidence type="ECO:0000313" key="5">
    <source>
        <dbReference type="Proteomes" id="UP000076643"/>
    </source>
</evidence>